<protein>
    <submittedName>
        <fullName evidence="10">Cytochrome P450 Cyp136B2 family protein</fullName>
        <ecNumber evidence="10">1.14.-.-</ecNumber>
    </submittedName>
</protein>
<evidence type="ECO:0000256" key="2">
    <source>
        <dbReference type="ARBA" id="ARBA00010617"/>
    </source>
</evidence>
<keyword evidence="3 8" id="KW-0349">Heme</keyword>
<dbReference type="GO" id="GO:0016125">
    <property type="term" value="P:sterol metabolic process"/>
    <property type="evidence" value="ECO:0007669"/>
    <property type="project" value="TreeGrafter"/>
</dbReference>
<keyword evidence="5 9" id="KW-0560">Oxidoreductase</keyword>
<gene>
    <name evidence="10" type="ORF">SAMEA2275694_01148</name>
</gene>
<dbReference type="Pfam" id="PF00067">
    <property type="entry name" value="p450"/>
    <property type="match status" value="1"/>
</dbReference>
<dbReference type="GO" id="GO:0020037">
    <property type="term" value="F:heme binding"/>
    <property type="evidence" value="ECO:0007669"/>
    <property type="project" value="InterPro"/>
</dbReference>
<evidence type="ECO:0000256" key="1">
    <source>
        <dbReference type="ARBA" id="ARBA00001971"/>
    </source>
</evidence>
<dbReference type="GO" id="GO:0005506">
    <property type="term" value="F:iron ion binding"/>
    <property type="evidence" value="ECO:0007669"/>
    <property type="project" value="InterPro"/>
</dbReference>
<evidence type="ECO:0000256" key="7">
    <source>
        <dbReference type="ARBA" id="ARBA00023033"/>
    </source>
</evidence>
<evidence type="ECO:0000256" key="9">
    <source>
        <dbReference type="RuleBase" id="RU000461"/>
    </source>
</evidence>
<dbReference type="SUPFAM" id="SSF48264">
    <property type="entry name" value="Cytochrome P450"/>
    <property type="match status" value="1"/>
</dbReference>
<dbReference type="InterPro" id="IPR036396">
    <property type="entry name" value="Cyt_P450_sf"/>
</dbReference>
<comment type="caution">
    <text evidence="10">The sequence shown here is derived from an EMBL/GenBank/DDBJ whole genome shotgun (WGS) entry which is preliminary data.</text>
</comment>
<keyword evidence="4 8" id="KW-0479">Metal-binding</keyword>
<name>A0A9Q7SBX7_9MYCO</name>
<evidence type="ECO:0000256" key="3">
    <source>
        <dbReference type="ARBA" id="ARBA00022617"/>
    </source>
</evidence>
<dbReference type="InterPro" id="IPR017972">
    <property type="entry name" value="Cyt_P450_CS"/>
</dbReference>
<dbReference type="RefSeq" id="WP_079608983.1">
    <property type="nucleotide sequence ID" value="NZ_CP065265.1"/>
</dbReference>
<dbReference type="GO" id="GO:0016705">
    <property type="term" value="F:oxidoreductase activity, acting on paired donors, with incorporation or reduction of molecular oxygen"/>
    <property type="evidence" value="ECO:0007669"/>
    <property type="project" value="InterPro"/>
</dbReference>
<evidence type="ECO:0000256" key="6">
    <source>
        <dbReference type="ARBA" id="ARBA00023004"/>
    </source>
</evidence>
<dbReference type="Gene3D" id="1.10.630.10">
    <property type="entry name" value="Cytochrome P450"/>
    <property type="match status" value="1"/>
</dbReference>
<evidence type="ECO:0000256" key="8">
    <source>
        <dbReference type="PIRSR" id="PIRSR602403-1"/>
    </source>
</evidence>
<sequence>MTVTAPDRGQVPAMTTLDLVRFGASMLYMAPGEALGRVQDRHNAPAVRLPAWTAPLAMVFGLHQILFSADPAFAESVALNQESTLSNASGWGTLLARGGMFTRSLLQMDFDEHRHDRLLMQQAMTPERLTAYLEQVAPKFQAAVHDLPTGDGVDMRKLFKRTNMRLVIEVFMGINLPPEEVDKVGKAFDDLVSVNTLRQTVARRYLHRFLLSWVPAKRAAHTPDLMSEMCHARALDGAAYSDKQIMHHMMFFLFAAHDTTTITMTNMAYYLALNPQWQRRARAQAFEFPQNVTRADFDKMTELQDIMKETLRFRTPVPALIRASIRDSEIHGYRIPRKTGIIALTWGHHTNPAIWSEPRRFDPGRFSPERAEDKDHRSKWMPFGGGVHKCIGMHFAKMQIFTVYHTLLREFTWSVDRDYVLPTLANSLAFSNGFPATVRRFDSASDGGMHEFPEDQAVGWGVAPNLRPLMYLRSRRRRREDVARSLAHGMG</sequence>
<feature type="binding site" description="axial binding residue" evidence="8">
    <location>
        <position position="390"/>
    </location>
    <ligand>
        <name>heme</name>
        <dbReference type="ChEBI" id="CHEBI:30413"/>
    </ligand>
    <ligandPart>
        <name>Fe</name>
        <dbReference type="ChEBI" id="CHEBI:18248"/>
    </ligandPart>
</feature>
<evidence type="ECO:0000313" key="11">
    <source>
        <dbReference type="Proteomes" id="UP000185183"/>
    </source>
</evidence>
<dbReference type="PROSITE" id="PS00086">
    <property type="entry name" value="CYTOCHROME_P450"/>
    <property type="match status" value="1"/>
</dbReference>
<dbReference type="PRINTS" id="PR00465">
    <property type="entry name" value="EP450IV"/>
</dbReference>
<evidence type="ECO:0000313" key="10">
    <source>
        <dbReference type="EMBL" id="SHW98754.1"/>
    </source>
</evidence>
<dbReference type="AlphaFoldDB" id="A0A9Q7SBX7"/>
<dbReference type="Proteomes" id="UP000185183">
    <property type="component" value="Unassembled WGS sequence"/>
</dbReference>
<keyword evidence="7 9" id="KW-0503">Monooxygenase</keyword>
<dbReference type="PRINTS" id="PR00385">
    <property type="entry name" value="P450"/>
</dbReference>
<comment type="similarity">
    <text evidence="2 9">Belongs to the cytochrome P450 family.</text>
</comment>
<accession>A0A9Q7SBX7</accession>
<dbReference type="GO" id="GO:0004497">
    <property type="term" value="F:monooxygenase activity"/>
    <property type="evidence" value="ECO:0007669"/>
    <property type="project" value="UniProtKB-KW"/>
</dbReference>
<dbReference type="InterPro" id="IPR002403">
    <property type="entry name" value="Cyt_P450_E_grp-IV"/>
</dbReference>
<reference evidence="10 11" key="1">
    <citation type="submission" date="2016-11" db="EMBL/GenBank/DDBJ databases">
        <authorList>
            <consortium name="Pathogen Informatics"/>
        </authorList>
    </citation>
    <scope>NUCLEOTIDE SEQUENCE [LARGE SCALE GENOMIC DNA]</scope>
    <source>
        <strain evidence="10 11">968</strain>
    </source>
</reference>
<dbReference type="PANTHER" id="PTHR24286:SF24">
    <property type="entry name" value="LANOSTEROL 14-ALPHA DEMETHYLASE"/>
    <property type="match status" value="1"/>
</dbReference>
<dbReference type="PANTHER" id="PTHR24286">
    <property type="entry name" value="CYTOCHROME P450 26"/>
    <property type="match status" value="1"/>
</dbReference>
<proteinExistence type="inferred from homology"/>
<evidence type="ECO:0000256" key="5">
    <source>
        <dbReference type="ARBA" id="ARBA00023002"/>
    </source>
</evidence>
<keyword evidence="6 8" id="KW-0408">Iron</keyword>
<comment type="cofactor">
    <cofactor evidence="1 8">
        <name>heme</name>
        <dbReference type="ChEBI" id="CHEBI:30413"/>
    </cofactor>
</comment>
<evidence type="ECO:0000256" key="4">
    <source>
        <dbReference type="ARBA" id="ARBA00022723"/>
    </source>
</evidence>
<dbReference type="InterPro" id="IPR001128">
    <property type="entry name" value="Cyt_P450"/>
</dbReference>
<dbReference type="EMBL" id="FSFA01000001">
    <property type="protein sequence ID" value="SHW98754.1"/>
    <property type="molecule type" value="Genomic_DNA"/>
</dbReference>
<dbReference type="EC" id="1.14.-.-" evidence="10"/>
<organism evidence="10 11">
    <name type="scientific">Mycobacteroides abscessus subsp. bolletii</name>
    <dbReference type="NCBI Taxonomy" id="319705"/>
    <lineage>
        <taxon>Bacteria</taxon>
        <taxon>Bacillati</taxon>
        <taxon>Actinomycetota</taxon>
        <taxon>Actinomycetes</taxon>
        <taxon>Mycobacteriales</taxon>
        <taxon>Mycobacteriaceae</taxon>
        <taxon>Mycobacteroides</taxon>
        <taxon>Mycobacteroides abscessus</taxon>
    </lineage>
</organism>